<organism evidence="8 9">
    <name type="scientific">Roseibium alexandrii</name>
    <dbReference type="NCBI Taxonomy" id="388408"/>
    <lineage>
        <taxon>Bacteria</taxon>
        <taxon>Pseudomonadati</taxon>
        <taxon>Pseudomonadota</taxon>
        <taxon>Alphaproteobacteria</taxon>
        <taxon>Hyphomicrobiales</taxon>
        <taxon>Stappiaceae</taxon>
        <taxon>Roseibium</taxon>
    </lineage>
</organism>
<reference evidence="9" key="1">
    <citation type="submission" date="2015-07" db="EMBL/GenBank/DDBJ databases">
        <authorList>
            <person name="Rodrigo-Torres Lidia"/>
            <person name="Arahal R.David."/>
        </authorList>
    </citation>
    <scope>NUCLEOTIDE SEQUENCE [LARGE SCALE GENOMIC DNA]</scope>
    <source>
        <strain evidence="9">CECT 5112</strain>
    </source>
</reference>
<evidence type="ECO:0000313" key="8">
    <source>
        <dbReference type="EMBL" id="CTQ76765.1"/>
    </source>
</evidence>
<name>A0A0M7ANS5_9HYPH</name>
<comment type="subcellular location">
    <subcellularLocation>
        <location evidence="1">Cell membrane</location>
        <topology evidence="1">Multi-pass membrane protein</topology>
    </subcellularLocation>
</comment>
<keyword evidence="5 7" id="KW-1133">Transmembrane helix</keyword>
<keyword evidence="9" id="KW-1185">Reference proteome</keyword>
<evidence type="ECO:0000256" key="1">
    <source>
        <dbReference type="ARBA" id="ARBA00004651"/>
    </source>
</evidence>
<dbReference type="PANTHER" id="PTHR30250:SF10">
    <property type="entry name" value="LIPOPOLYSACCHARIDE BIOSYNTHESIS PROTEIN WZXC"/>
    <property type="match status" value="1"/>
</dbReference>
<dbReference type="STRING" id="388408.LAX5112_04702"/>
<feature type="transmembrane region" description="Helical" evidence="7">
    <location>
        <begin position="292"/>
        <end position="315"/>
    </location>
</feature>
<evidence type="ECO:0000313" key="9">
    <source>
        <dbReference type="Proteomes" id="UP000053235"/>
    </source>
</evidence>
<dbReference type="AlphaFoldDB" id="A0A0M7ANS5"/>
<evidence type="ECO:0000256" key="7">
    <source>
        <dbReference type="SAM" id="Phobius"/>
    </source>
</evidence>
<feature type="transmembrane region" description="Helical" evidence="7">
    <location>
        <begin position="408"/>
        <end position="429"/>
    </location>
</feature>
<evidence type="ECO:0000256" key="5">
    <source>
        <dbReference type="ARBA" id="ARBA00022989"/>
    </source>
</evidence>
<protein>
    <submittedName>
        <fullName evidence="8">Teichuronic acid biosynthesis protein TuaB</fullName>
    </submittedName>
</protein>
<keyword evidence="6 7" id="KW-0472">Membrane</keyword>
<sequence>MAITQKKAMTGAIWTIASFGGTTGIRFVSNVVLSRLITPEIFGIAMVLSTFRSGIELLTDVGIAQNVVRSRNADDQSFQNSAWTLQFVRSLLLCSILSIAAYPLANLYEIPATAIQLSAVTIIFLGLSSTSIFYLQRNLQFGRANMFELSCDFVTAVLIIFFAYMSPTIWSILISGLFAAVFRVGLSYLLPRARNWFEWNRVHVREIFSFGKWMFLSSLLSFLCMNFDKLYLAKTIPLATVGIYAIARTIADLPAFLAGRLGYSLIFPMVSSQHAATRFEIRSGLLALRTKLLTLAALGVACGIAFSDVAVWIIYDPRYSDAGWILAMLLIGTWGAILSAFSEFTLLGLSKPGYGVVANALKLAGILLLLPIGYQWMGLPGALIGLAVGEIVRYLPLAIGSVREKTSFLLHDLAMTAIVVAATAGLMWGRSAAGYGTSLDAVLPLLSAGGV</sequence>
<feature type="transmembrane region" description="Helical" evidence="7">
    <location>
        <begin position="114"/>
        <end position="135"/>
    </location>
</feature>
<accession>A0A0M7ANS5</accession>
<evidence type="ECO:0000256" key="2">
    <source>
        <dbReference type="ARBA" id="ARBA00007430"/>
    </source>
</evidence>
<feature type="transmembrane region" description="Helical" evidence="7">
    <location>
        <begin position="321"/>
        <end position="341"/>
    </location>
</feature>
<keyword evidence="4 7" id="KW-0812">Transmembrane</keyword>
<proteinExistence type="inferred from homology"/>
<dbReference type="EMBL" id="CXWD01000028">
    <property type="protein sequence ID" value="CTQ76765.1"/>
    <property type="molecule type" value="Genomic_DNA"/>
</dbReference>
<dbReference type="PANTHER" id="PTHR30250">
    <property type="entry name" value="PST FAMILY PREDICTED COLANIC ACID TRANSPORTER"/>
    <property type="match status" value="1"/>
</dbReference>
<feature type="transmembrane region" description="Helical" evidence="7">
    <location>
        <begin position="147"/>
        <end position="164"/>
    </location>
</feature>
<dbReference type="GO" id="GO:0005886">
    <property type="term" value="C:plasma membrane"/>
    <property type="evidence" value="ECO:0007669"/>
    <property type="project" value="UniProtKB-SubCell"/>
</dbReference>
<dbReference type="Proteomes" id="UP000053235">
    <property type="component" value="Unassembled WGS sequence"/>
</dbReference>
<comment type="similarity">
    <text evidence="2">Belongs to the polysaccharide synthase family.</text>
</comment>
<evidence type="ECO:0000256" key="3">
    <source>
        <dbReference type="ARBA" id="ARBA00022475"/>
    </source>
</evidence>
<evidence type="ECO:0000256" key="4">
    <source>
        <dbReference type="ARBA" id="ARBA00022692"/>
    </source>
</evidence>
<dbReference type="RefSeq" id="WP_055673883.1">
    <property type="nucleotide sequence ID" value="NZ_OZ219769.1"/>
</dbReference>
<feature type="transmembrane region" description="Helical" evidence="7">
    <location>
        <begin position="170"/>
        <end position="190"/>
    </location>
</feature>
<evidence type="ECO:0000256" key="6">
    <source>
        <dbReference type="ARBA" id="ARBA00023136"/>
    </source>
</evidence>
<dbReference type="Pfam" id="PF13440">
    <property type="entry name" value="Polysacc_synt_3"/>
    <property type="match status" value="1"/>
</dbReference>
<feature type="transmembrane region" description="Helical" evidence="7">
    <location>
        <begin position="87"/>
        <end position="108"/>
    </location>
</feature>
<keyword evidence="3" id="KW-1003">Cell membrane</keyword>
<dbReference type="InterPro" id="IPR050833">
    <property type="entry name" value="Poly_Biosynth_Transport"/>
</dbReference>
<gene>
    <name evidence="8" type="primary">tuaB</name>
    <name evidence="8" type="ORF">LAX5112_04702</name>
</gene>